<protein>
    <recommendedName>
        <fullName evidence="5">DUF5666 domain-containing protein</fullName>
    </recommendedName>
</protein>
<feature type="region of interest" description="Disordered" evidence="1">
    <location>
        <begin position="173"/>
        <end position="206"/>
    </location>
</feature>
<feature type="signal peptide" evidence="2">
    <location>
        <begin position="1"/>
        <end position="26"/>
    </location>
</feature>
<evidence type="ECO:0000256" key="1">
    <source>
        <dbReference type="SAM" id="MobiDB-lite"/>
    </source>
</evidence>
<organism evidence="3 4">
    <name type="scientific">Thermodesulfitimonas autotrophica</name>
    <dbReference type="NCBI Taxonomy" id="1894989"/>
    <lineage>
        <taxon>Bacteria</taxon>
        <taxon>Bacillati</taxon>
        <taxon>Bacillota</taxon>
        <taxon>Clostridia</taxon>
        <taxon>Thermoanaerobacterales</taxon>
        <taxon>Thermoanaerobacteraceae</taxon>
        <taxon>Thermodesulfitimonas</taxon>
    </lineage>
</organism>
<evidence type="ECO:0000256" key="2">
    <source>
        <dbReference type="SAM" id="SignalP"/>
    </source>
</evidence>
<evidence type="ECO:0000313" key="4">
    <source>
        <dbReference type="Proteomes" id="UP000282654"/>
    </source>
</evidence>
<keyword evidence="2" id="KW-0732">Signal</keyword>
<dbReference type="RefSeq" id="WP_123926871.1">
    <property type="nucleotide sequence ID" value="NZ_RKRE01000001.1"/>
</dbReference>
<name>A0A3N5AWY1_9THEO</name>
<evidence type="ECO:0008006" key="5">
    <source>
        <dbReference type="Google" id="ProtNLM"/>
    </source>
</evidence>
<dbReference type="AlphaFoldDB" id="A0A3N5AWY1"/>
<reference evidence="3 4" key="1">
    <citation type="submission" date="2018-11" db="EMBL/GenBank/DDBJ databases">
        <title>Genomic Encyclopedia of Type Strains, Phase IV (KMG-IV): sequencing the most valuable type-strain genomes for metagenomic binning, comparative biology and taxonomic classification.</title>
        <authorList>
            <person name="Goeker M."/>
        </authorList>
    </citation>
    <scope>NUCLEOTIDE SEQUENCE [LARGE SCALE GENOMIC DNA]</scope>
    <source>
        <strain evidence="3 4">DSM 102936</strain>
    </source>
</reference>
<keyword evidence="4" id="KW-1185">Reference proteome</keyword>
<dbReference type="OrthoDB" id="2083476at2"/>
<sequence>MRKPSRMIAVLLALCFLLAFVFPAAAETLPPVQTQVQIQEQNQVQTQVQAQVYSQVYGVDLPADLVAAVNALNPEQLRALAKLIHERLKELAPVEFAGVVTKVYGDTFTVVRGGKGYQVEKTFTLTTETRIVGEGNLKGTTEIKPGLMVRVTAAADGKALLVRLIPAKKAEALTKGKAPGKKGAEKKAKRAKVGRGAKTYHPQGRQ</sequence>
<gene>
    <name evidence="3" type="ORF">EDD75_0249</name>
</gene>
<dbReference type="EMBL" id="RKRE01000001">
    <property type="protein sequence ID" value="RPF49437.1"/>
    <property type="molecule type" value="Genomic_DNA"/>
</dbReference>
<feature type="chain" id="PRO_5017975814" description="DUF5666 domain-containing protein" evidence="2">
    <location>
        <begin position="27"/>
        <end position="206"/>
    </location>
</feature>
<evidence type="ECO:0000313" key="3">
    <source>
        <dbReference type="EMBL" id="RPF49437.1"/>
    </source>
</evidence>
<proteinExistence type="predicted"/>
<dbReference type="Proteomes" id="UP000282654">
    <property type="component" value="Unassembled WGS sequence"/>
</dbReference>
<accession>A0A3N5AWY1</accession>
<comment type="caution">
    <text evidence="3">The sequence shown here is derived from an EMBL/GenBank/DDBJ whole genome shotgun (WGS) entry which is preliminary data.</text>
</comment>